<evidence type="ECO:0000313" key="3">
    <source>
        <dbReference type="Proteomes" id="UP000248863"/>
    </source>
</evidence>
<reference evidence="2 3" key="1">
    <citation type="submission" date="2017-07" db="EMBL/GenBank/DDBJ databases">
        <title>Draft Genome Sequences of Select Purple Nonsulfur Bacteria.</title>
        <authorList>
            <person name="Lasarre B."/>
            <person name="Mckinlay J.B."/>
        </authorList>
    </citation>
    <scope>NUCLEOTIDE SEQUENCE [LARGE SCALE GENOMIC DNA]</scope>
    <source>
        <strain evidence="2 3">DSM 11907</strain>
    </source>
</reference>
<protein>
    <submittedName>
        <fullName evidence="2">Uncharacterized protein</fullName>
    </submittedName>
</protein>
<proteinExistence type="predicted"/>
<comment type="caution">
    <text evidence="2">The sequence shown here is derived from an EMBL/GenBank/DDBJ whole genome shotgun (WGS) entry which is preliminary data.</text>
</comment>
<dbReference type="AlphaFoldDB" id="A0A327KR59"/>
<keyword evidence="1" id="KW-0472">Membrane</keyword>
<accession>A0A327KR59</accession>
<evidence type="ECO:0000256" key="1">
    <source>
        <dbReference type="SAM" id="Phobius"/>
    </source>
</evidence>
<dbReference type="Proteomes" id="UP000248863">
    <property type="component" value="Unassembled WGS sequence"/>
</dbReference>
<keyword evidence="1" id="KW-0812">Transmembrane</keyword>
<sequence length="97" mass="10861">MAEPCPEPRRPCPFDGEARERIAVLEAEARHTRETLDRIAAHVERIDDKVEKVSNEFLAAISGAKSGWWVLVQVGGLASMFVAGLWYLVSKIPWSKL</sequence>
<gene>
    <name evidence="2" type="ORF">CH338_06125</name>
</gene>
<feature type="transmembrane region" description="Helical" evidence="1">
    <location>
        <begin position="68"/>
        <end position="89"/>
    </location>
</feature>
<organism evidence="2 3">
    <name type="scientific">Rhodoplanes elegans</name>
    <dbReference type="NCBI Taxonomy" id="29408"/>
    <lineage>
        <taxon>Bacteria</taxon>
        <taxon>Pseudomonadati</taxon>
        <taxon>Pseudomonadota</taxon>
        <taxon>Alphaproteobacteria</taxon>
        <taxon>Hyphomicrobiales</taxon>
        <taxon>Nitrobacteraceae</taxon>
        <taxon>Rhodoplanes</taxon>
    </lineage>
</organism>
<dbReference type="EMBL" id="NPEU01000041">
    <property type="protein sequence ID" value="RAI40416.1"/>
    <property type="molecule type" value="Genomic_DNA"/>
</dbReference>
<name>A0A327KR59_9BRAD</name>
<dbReference type="RefSeq" id="WP_111356248.1">
    <property type="nucleotide sequence ID" value="NZ_NHSK01000074.1"/>
</dbReference>
<keyword evidence="1" id="KW-1133">Transmembrane helix</keyword>
<keyword evidence="3" id="KW-1185">Reference proteome</keyword>
<evidence type="ECO:0000313" key="2">
    <source>
        <dbReference type="EMBL" id="RAI40416.1"/>
    </source>
</evidence>